<organism evidence="1 2">
    <name type="scientific">Sphingomonas psychrotolerans</name>
    <dbReference type="NCBI Taxonomy" id="1327635"/>
    <lineage>
        <taxon>Bacteria</taxon>
        <taxon>Pseudomonadati</taxon>
        <taxon>Pseudomonadota</taxon>
        <taxon>Alphaproteobacteria</taxon>
        <taxon>Sphingomonadales</taxon>
        <taxon>Sphingomonadaceae</taxon>
        <taxon>Sphingomonas</taxon>
    </lineage>
</organism>
<evidence type="ECO:0000313" key="1">
    <source>
        <dbReference type="EMBL" id="ATY34829.1"/>
    </source>
</evidence>
<evidence type="ECO:0008006" key="3">
    <source>
        <dbReference type="Google" id="ProtNLM"/>
    </source>
</evidence>
<proteinExistence type="predicted"/>
<geneLocation type="plasmid" evidence="1 2">
    <name>unnamed</name>
</geneLocation>
<name>A0A2K8MS25_9SPHN</name>
<accession>A0A2K8MS25</accession>
<dbReference type="OrthoDB" id="9780929at2"/>
<keyword evidence="1" id="KW-0614">Plasmid</keyword>
<dbReference type="AlphaFoldDB" id="A0A2K8MS25"/>
<dbReference type="Pfam" id="PF08843">
    <property type="entry name" value="AbiEii"/>
    <property type="match status" value="1"/>
</dbReference>
<dbReference type="Gene3D" id="3.10.450.620">
    <property type="entry name" value="JHP933, nucleotidyltransferase-like core domain"/>
    <property type="match status" value="1"/>
</dbReference>
<keyword evidence="2" id="KW-1185">Reference proteome</keyword>
<dbReference type="EMBL" id="CP024924">
    <property type="protein sequence ID" value="ATY34829.1"/>
    <property type="molecule type" value="Genomic_DNA"/>
</dbReference>
<dbReference type="Proteomes" id="UP000229081">
    <property type="component" value="Plasmid unnamed"/>
</dbReference>
<dbReference type="InterPro" id="IPR014942">
    <property type="entry name" value="AbiEii"/>
</dbReference>
<gene>
    <name evidence="1" type="ORF">CVN68_22185</name>
</gene>
<reference evidence="1 2" key="1">
    <citation type="submission" date="2017-11" db="EMBL/GenBank/DDBJ databases">
        <title>Complete genome sequence of Sphingomonas sp. Strain Cra20, a psychrotolerant potential plant growth promoting rhizobacteria.</title>
        <authorList>
            <person name="Luo Y."/>
        </authorList>
    </citation>
    <scope>NUCLEOTIDE SEQUENCE [LARGE SCALE GENOMIC DNA]</scope>
    <source>
        <strain evidence="1 2">Cra20</strain>
        <plasmid evidence="1 2">unnamed</plasmid>
    </source>
</reference>
<evidence type="ECO:0000313" key="2">
    <source>
        <dbReference type="Proteomes" id="UP000229081"/>
    </source>
</evidence>
<protein>
    <recommendedName>
        <fullName evidence="3">Nucleotidyl transferase AbiEii/AbiGii toxin family protein</fullName>
    </recommendedName>
</protein>
<dbReference type="KEGG" id="sphc:CVN68_22185"/>
<dbReference type="RefSeq" id="WP_100284615.1">
    <property type="nucleotide sequence ID" value="NZ_CP024924.1"/>
</dbReference>
<sequence>MNPAYDEILRADDETRAGLFNTTAQRIGTTAQNVEKDFWVCWTLDALFNGPPDGPRLLFKGGTSLSKGFGLIQRFSEDIDVTVFRDDLGEAHSVDELQKLSGKKREKALDAIRLACEAYIGGPLFANLTELAAATAERTGIAAERLVIRRDKDLQTLLVQYPSATPADGYVDKLVRIESGAKSALDPNSQRTVRPYLSEDVPQFDLIVPNVTIVDAERTFWDKVVILHGLRRWFDSKGSLRQDGHRVSRHYYDMDQLLGSEVGSRATEDMALGADCVAHARVFFNRPAFDLASAHPPTFALTPEGDMYDALARDYSAMQGMIFGPAPPFAEVIENIASLEARLNALSERD</sequence>